<comment type="caution">
    <text evidence="17">The sequence shown here is derived from an EMBL/GenBank/DDBJ whole genome shotgun (WGS) entry which is preliminary data.</text>
</comment>
<dbReference type="Gene3D" id="3.90.1200.10">
    <property type="match status" value="1"/>
</dbReference>
<evidence type="ECO:0000256" key="11">
    <source>
        <dbReference type="ARBA" id="ARBA00023002"/>
    </source>
</evidence>
<evidence type="ECO:0000256" key="1">
    <source>
        <dbReference type="ARBA" id="ARBA00001974"/>
    </source>
</evidence>
<keyword evidence="8 14" id="KW-0285">Flavoprotein</keyword>
<feature type="domain" description="Glucose-methanol-choline oxidoreductase N-terminal" evidence="16">
    <location>
        <begin position="2647"/>
        <end position="2661"/>
    </location>
</feature>
<organism evidence="17 18">
    <name type="scientific">Aspergillus felis</name>
    <dbReference type="NCBI Taxonomy" id="1287682"/>
    <lineage>
        <taxon>Eukaryota</taxon>
        <taxon>Fungi</taxon>
        <taxon>Dikarya</taxon>
        <taxon>Ascomycota</taxon>
        <taxon>Pezizomycotina</taxon>
        <taxon>Eurotiomycetes</taxon>
        <taxon>Eurotiomycetidae</taxon>
        <taxon>Eurotiales</taxon>
        <taxon>Aspergillaceae</taxon>
        <taxon>Aspergillus</taxon>
        <taxon>Aspergillus subgen. Fumigati</taxon>
    </lineage>
</organism>
<dbReference type="InterPro" id="IPR007867">
    <property type="entry name" value="GMC_OxRtase_C"/>
</dbReference>
<evidence type="ECO:0000256" key="14">
    <source>
        <dbReference type="RuleBase" id="RU003968"/>
    </source>
</evidence>
<keyword evidence="11" id="KW-0560">Oxidoreductase</keyword>
<evidence type="ECO:0000256" key="3">
    <source>
        <dbReference type="ARBA" id="ARBA00004498"/>
    </source>
</evidence>
<dbReference type="InterPro" id="IPR011009">
    <property type="entry name" value="Kinase-like_dom_sf"/>
</dbReference>
<dbReference type="PANTHER" id="PTHR10039">
    <property type="entry name" value="AMELOGENIN"/>
    <property type="match status" value="1"/>
</dbReference>
<dbReference type="Pfam" id="PF00732">
    <property type="entry name" value="GMC_oxred_N"/>
    <property type="match status" value="1"/>
</dbReference>
<dbReference type="EC" id="1.1.3.4" evidence="13"/>
<evidence type="ECO:0000256" key="5">
    <source>
        <dbReference type="ARBA" id="ARBA00011738"/>
    </source>
</evidence>
<comment type="catalytic activity">
    <reaction evidence="12">
        <text>beta-D-glucose + O2 = D-glucono-1,5-lactone + H2O2</text>
        <dbReference type="Rhea" id="RHEA:11428"/>
        <dbReference type="ChEBI" id="CHEBI:15379"/>
        <dbReference type="ChEBI" id="CHEBI:15903"/>
        <dbReference type="ChEBI" id="CHEBI:16217"/>
        <dbReference type="ChEBI" id="CHEBI:16240"/>
        <dbReference type="EC" id="1.1.3.4"/>
    </reaction>
    <physiologicalReaction direction="left-to-right" evidence="12">
        <dbReference type="Rhea" id="RHEA:11429"/>
    </physiologicalReaction>
</comment>
<dbReference type="Gene3D" id="1.25.40.10">
    <property type="entry name" value="Tetratricopeptide repeat domain"/>
    <property type="match status" value="1"/>
</dbReference>
<evidence type="ECO:0000256" key="10">
    <source>
        <dbReference type="ARBA" id="ARBA00022827"/>
    </source>
</evidence>
<evidence type="ECO:0000256" key="2">
    <source>
        <dbReference type="ARBA" id="ARBA00004191"/>
    </source>
</evidence>
<dbReference type="SUPFAM" id="SSF54373">
    <property type="entry name" value="FAD-linked reductases, C-terminal domain"/>
    <property type="match status" value="1"/>
</dbReference>
<dbReference type="InterPro" id="IPR011990">
    <property type="entry name" value="TPR-like_helical_dom_sf"/>
</dbReference>
<comment type="cofactor">
    <cofactor evidence="1">
        <name>FAD</name>
        <dbReference type="ChEBI" id="CHEBI:57692"/>
    </cofactor>
</comment>
<dbReference type="Proteomes" id="UP000654922">
    <property type="component" value="Unassembled WGS sequence"/>
</dbReference>
<comment type="similarity">
    <text evidence="4 14">Belongs to the GMC oxidoreductase family.</text>
</comment>
<dbReference type="GO" id="GO:0050660">
    <property type="term" value="F:flavin adenine dinucleotide binding"/>
    <property type="evidence" value="ECO:0007669"/>
    <property type="project" value="InterPro"/>
</dbReference>
<dbReference type="PANTHER" id="PTHR10039:SF9">
    <property type="entry name" value="NACHT DOMAIN PROTEIN (AFU_ORTHOLOGUE AFUA_2G01760)"/>
    <property type="match status" value="1"/>
</dbReference>
<dbReference type="EMBL" id="JACBAE010001382">
    <property type="protein sequence ID" value="KAF7159099.1"/>
    <property type="molecule type" value="Genomic_DNA"/>
</dbReference>
<dbReference type="Gene3D" id="3.30.560.10">
    <property type="entry name" value="Glucose Oxidase, domain 3"/>
    <property type="match status" value="1"/>
</dbReference>
<dbReference type="InterPro" id="IPR002575">
    <property type="entry name" value="Aminoglycoside_PTrfase"/>
</dbReference>
<dbReference type="Gene3D" id="3.50.50.60">
    <property type="entry name" value="FAD/NAD(P)-binding domain"/>
    <property type="match status" value="1"/>
</dbReference>
<gene>
    <name evidence="17" type="ORF">CNMCM5623_004332</name>
</gene>
<name>A0A8H6PRP2_9EURO</name>
<proteinExistence type="inferred from homology"/>
<dbReference type="InterPro" id="IPR000172">
    <property type="entry name" value="GMC_OxRdtase_N"/>
</dbReference>
<evidence type="ECO:0000256" key="4">
    <source>
        <dbReference type="ARBA" id="ARBA00010790"/>
    </source>
</evidence>
<dbReference type="InterPro" id="IPR036188">
    <property type="entry name" value="FAD/NAD-bd_sf"/>
</dbReference>
<dbReference type="InterPro" id="IPR027417">
    <property type="entry name" value="P-loop_NTPase"/>
</dbReference>
<keyword evidence="9" id="KW-0677">Repeat</keyword>
<evidence type="ECO:0000313" key="18">
    <source>
        <dbReference type="Proteomes" id="UP000654922"/>
    </source>
</evidence>
<keyword evidence="10 14" id="KW-0274">FAD</keyword>
<evidence type="ECO:0000259" key="16">
    <source>
        <dbReference type="PROSITE" id="PS00624"/>
    </source>
</evidence>
<keyword evidence="6" id="KW-0134">Cell wall</keyword>
<comment type="subunit">
    <text evidence="5">Homodimer.</text>
</comment>
<dbReference type="SUPFAM" id="SSF56112">
    <property type="entry name" value="Protein kinase-like (PK-like)"/>
    <property type="match status" value="1"/>
</dbReference>
<evidence type="ECO:0000313" key="17">
    <source>
        <dbReference type="EMBL" id="KAF7159099.1"/>
    </source>
</evidence>
<dbReference type="Pfam" id="PF05199">
    <property type="entry name" value="GMC_oxred_C"/>
    <property type="match status" value="1"/>
</dbReference>
<dbReference type="GO" id="GO:0046562">
    <property type="term" value="F:beta-D-glucose oxidase activity"/>
    <property type="evidence" value="ECO:0007669"/>
    <property type="project" value="UniProtKB-EC"/>
</dbReference>
<dbReference type="Pfam" id="PF24883">
    <property type="entry name" value="NPHP3_N"/>
    <property type="match status" value="1"/>
</dbReference>
<evidence type="ECO:0000256" key="7">
    <source>
        <dbReference type="ARBA" id="ARBA00022530"/>
    </source>
</evidence>
<dbReference type="CDD" id="cd05120">
    <property type="entry name" value="APH_ChoK_like"/>
    <property type="match status" value="1"/>
</dbReference>
<sequence>MAATVSSPLPPGLLASNRRVSGLMDSDVLSNNGVARSVTSRRVSSRKFKTVETSEVSSLVHSLKRRSGDELGFGASSKLLNHTHDSVLDWIRSQRMSLVPPEGSSYDKVLSWAQLFVERLHSFDEAIEEFAGDSYLAARLAYGYCALLLELGQENASALMISFGFFYSTSMKLGNLLERTELFSVSQEIREQLVLALADLVTLVASVSMHFHKAILGLTTASISIDLYKTFPGQIQTFRDRCEKISEAMWRHQLLRENLDLDKVSEPKAIKLWLSPEDCVLGNVAEQSSHLAHDREEMTCLWMAPYLARFLKSPLKSLAIAGKPGSGRTVLASVIVDQLQHTIGGISYATLFVPINARVAAEATPRAVARSILYQLFDKRIGNVQLLQILSVAHDRSKKATNEQDYDSLLWNALEAALSVALPGAKELVIVVDGVDEASCSETAMLNQLTAATAKGNNVKLITLGALKPPTAAGQAFVRITEELIFDDIAAVVRDQLQQSRVFLEMSELDQETIVGRITEASEGSFLWGKLATKRVRYEETEESLHKAVDALLSAKLTLADFVVQLLQGPNVSEDAKHMLLWLVTADRPLLLKELELLASIQVDKLTVAERKLDVLHVLKPLNGLVFVQDGQVFIRHGLFRASLLEIFSKGELVSTVKDRHADLVTRLLIYIRATVTQENELSLVSLDWHDADRLVNRNPLLEFAIRYWVHHVRQTSAFTAEGEVAAAKEFAKVLPASITTLRLESTLWENTPTPTLLLYLTTVTNIYRQMLSTNHVVTLQSIIFLALLNQRLECISEAIPLFYEASTLSRTLLTSRHIVTMQMARTFVELTEQRTTSTKTEIMVMREEVLVLLVECYKRHYGKDSETVVTLLRQLVEHYRLIKEEEKVQEIQASIESITHHHRHGSNGANGELEIRLKGVKGSGGVIGIGFSLDYEEGDELIQESEAYNVEEWIKKAEIYVAEGKVELAERTYVEIWQRVSREYRTHYSAYWEELKMATVLAYSRFLVSQKRQYEASSVLSSLWQEYEQASISISETSVSYFQEIATMMKLVGISEVALSVYKRCSRYYESVNSTHSSTYKEIQESIRTTSKEVVKSFSSSSTVISETTIEEVFYDGSTETIEESSFTAMHQYIELYISQHRWQDATRVLKKILRLVWPSLFAPSVQDVSLPEKHVEHCVELAARLGLCYHSRRRLSKEEDIRLRVYRAARAERKVEHRLRERATIELLRFFEHTSQTEMIINLRQEMLSDYIEAYGAEHERVIKTLWILAELTRPRPIFIEYYQQIIRALNKDSQVCHTDAIEPMVIVATELWNQGRYLDALAYYKIIFNTFLTQPNLGPKFQVQEFVQELFERYTRCLRSVHAEFTVLHKVTVEYRARCTAVFGETASITIRATLTLAKLCQESKRFESEAIALYEELLKIESTELDREEITATLEGLVEEQTESSSSSTHSERTFRVMRKRITTVRETHGWAHEESLTRMKEMITIYTERKETETVVRELTEATVHILMSETSSTRLIAAASTIASCYIAAGQIQKAVELSHEIYRQIVMKEVVNVETVQFDLSSKERKSLTFLAQLEYILRRNTSVTVTEILAALTTEYVYFEEFRRLITTKSSSIQTVTASAARLYHFLVANDRQAAAARVFDDFLGYFAATEGTRVNLTETSRVKILVITILDHFSSHQSQDFVRSIGIAGIHRVTELLKDQRYEAACDLALASFKYLSAHDVYRSAAIVKFAFILGMTISGRDVLPRLDDAIRKKLLGVSAVIIQDALPVIDGLKIDLSQIGLHHLNNLIGLLGEQQDYQTLAWLLNKLWNSREAQRTWKPYVTLALGRRLVLARYLVGDSMAALRLAEDIVYNCRRVHGACHPATLDTSVLLSQLYIGVGLRYQSHKNGQEMANRYYKKSAALHENLLRIFSDPSFAELECGLDNSMSLDDSTYDLDMGEPVGHVPDGESVRRHLYLLKLAVERLGDWPKDYSEYERLNAELFREFPTDLKGVDGVEKWDLKAFGAGKAEGNADMLETEFTTWEFLEGPAPVEESDHASTFGDERRHAFDIGVGLEPIAYTFVGTADDATKNVDAQVYAQVPLLGKRKLATLRGDPHKNVEAKFEDRLASGQAKLYLKVESVYCHLDKDQKETLHSLCGRTIVRISNNLVVKSGNRRSHEAQTLRFIAANTTIPVPKVHDIRWQDGQVESIVMDYMPGKRLDEAWPSLDSNQKLSIADELHSYINQLRNLKGDYIGAIDRGKAIIGQFSSIEGGPFDSEQQFNEFILGDIVPSAPDLLRHYAKFALMDSHKIVFTHADFAPRNILVEEGRVTAILDWEYAGWYPEYWEYVQALRQLRPMKDWPEYLGRILPPRFTLTTSTATVTAEADYIIIGGGTTGLLLANRLSATPTTTVLVLDPGKDTRTNPNVTNPTQWLRNAHTEIDWAYPSTPQSHALNRTLSYTAGRILGGTSMINGMTYLRADRPEIDAWEALGATGWNWGSLWPYYLATEKFSPPLGWQVNGGAEDVPAFHGEKGSVDVCFTMELSTTGFWERVRDAWGGLGVGWNKDPNGGSVEGIAVWPQTIDCKEDVRCSSAKAFYYPVDGRENLKVVRGTVRRILWGEGDSGRERHVAVGVEYLDEQGQMQTATTRKEVILSAGALRTPPILEASGVGDAGRLKGLGIETRIDLPGVGENLQDQPNVALLYTGNLNISGYSPYATFVTASQLFGENVEDIASTTLSSIPAWAQSIASSSSNNLNSSAIRHILTLQHTLIFKSNVTIAEILTSASGTVLLSAFWLLLPFSRGSVHLSSTDDKDIDAPSIDPNFFQVDFDLQTELAIGKLAQAFWEQGPAKSLQPVPIPGKALEGNATDTEWTAFIKNIFGPNYHPIGTASMMARELGGVVDSRLKVYGTENVRVVDASVIPLQVSGHLTATLYALAERAADIILCRI</sequence>
<evidence type="ECO:0000256" key="9">
    <source>
        <dbReference type="ARBA" id="ARBA00022737"/>
    </source>
</evidence>
<dbReference type="Gene3D" id="3.30.200.150">
    <property type="match status" value="1"/>
</dbReference>
<evidence type="ECO:0000259" key="15">
    <source>
        <dbReference type="PROSITE" id="PS00623"/>
    </source>
</evidence>
<dbReference type="Gene3D" id="3.40.50.300">
    <property type="entry name" value="P-loop containing nucleotide triphosphate hydrolases"/>
    <property type="match status" value="1"/>
</dbReference>
<dbReference type="InterPro" id="IPR056884">
    <property type="entry name" value="NPHP3-like_N"/>
</dbReference>
<dbReference type="PROSITE" id="PS00623">
    <property type="entry name" value="GMC_OXRED_1"/>
    <property type="match status" value="1"/>
</dbReference>
<accession>A0A8H6PRP2</accession>
<dbReference type="SUPFAM" id="SSF52540">
    <property type="entry name" value="P-loop containing nucleoside triphosphate hydrolases"/>
    <property type="match status" value="1"/>
</dbReference>
<dbReference type="InterPro" id="IPR027424">
    <property type="entry name" value="Glucose_Oxidase_domain_2"/>
</dbReference>
<protein>
    <recommendedName>
        <fullName evidence="13">glucose oxidase</fullName>
        <ecNumber evidence="13">1.1.3.4</ecNumber>
    </recommendedName>
</protein>
<feature type="domain" description="Glucose-methanol-choline oxidoreductase N-terminal" evidence="15">
    <location>
        <begin position="2453"/>
        <end position="2476"/>
    </location>
</feature>
<dbReference type="Pfam" id="PF01636">
    <property type="entry name" value="APH"/>
    <property type="match status" value="1"/>
</dbReference>
<reference evidence="17" key="1">
    <citation type="submission" date="2020-06" db="EMBL/GenBank/DDBJ databases">
        <title>Draft genome sequences of strains closely related to Aspergillus parafelis and Aspergillus hiratsukae.</title>
        <authorList>
            <person name="Dos Santos R.A.C."/>
            <person name="Rivero-Menendez O."/>
            <person name="Steenwyk J.L."/>
            <person name="Mead M.E."/>
            <person name="Goldman G.H."/>
            <person name="Alastruey-Izquierdo A."/>
            <person name="Rokas A."/>
        </authorList>
    </citation>
    <scope>NUCLEOTIDE SEQUENCE</scope>
    <source>
        <strain evidence="17">CNM-CM5623</strain>
    </source>
</reference>
<dbReference type="OrthoDB" id="2546325at2759"/>
<keyword evidence="7" id="KW-0964">Secreted</keyword>
<evidence type="ECO:0000256" key="8">
    <source>
        <dbReference type="ARBA" id="ARBA00022630"/>
    </source>
</evidence>
<dbReference type="SUPFAM" id="SSF48452">
    <property type="entry name" value="TPR-like"/>
    <property type="match status" value="1"/>
</dbReference>
<dbReference type="PROSITE" id="PS00624">
    <property type="entry name" value="GMC_OXRED_2"/>
    <property type="match status" value="1"/>
</dbReference>
<keyword evidence="7" id="KW-0272">Extracellular matrix</keyword>
<comment type="subcellular location">
    <subcellularLocation>
        <location evidence="2">Secreted</location>
        <location evidence="2">Cell wall</location>
    </subcellularLocation>
    <subcellularLocation>
        <location evidence="3">Secreted</location>
        <location evidence="3">Extracellular space</location>
        <location evidence="3">Extracellular matrix</location>
    </subcellularLocation>
</comment>
<dbReference type="Gene3D" id="4.10.450.10">
    <property type="entry name" value="Glucose Oxidase, domain 2"/>
    <property type="match status" value="1"/>
</dbReference>
<evidence type="ECO:0000256" key="12">
    <source>
        <dbReference type="ARBA" id="ARBA00049435"/>
    </source>
</evidence>
<evidence type="ECO:0000256" key="13">
    <source>
        <dbReference type="ARBA" id="ARBA00049722"/>
    </source>
</evidence>
<dbReference type="SUPFAM" id="SSF51905">
    <property type="entry name" value="FAD/NAD(P)-binding domain"/>
    <property type="match status" value="1"/>
</dbReference>
<evidence type="ECO:0000256" key="6">
    <source>
        <dbReference type="ARBA" id="ARBA00022512"/>
    </source>
</evidence>